<dbReference type="InterPro" id="IPR018060">
    <property type="entry name" value="HTH_AraC"/>
</dbReference>
<dbReference type="Pfam" id="PF02311">
    <property type="entry name" value="AraC_binding"/>
    <property type="match status" value="1"/>
</dbReference>
<dbReference type="EMBL" id="JAHDTB010000008">
    <property type="protein sequence ID" value="MBW8288173.1"/>
    <property type="molecule type" value="Genomic_DNA"/>
</dbReference>
<evidence type="ECO:0000256" key="2">
    <source>
        <dbReference type="ARBA" id="ARBA00023125"/>
    </source>
</evidence>
<dbReference type="PANTHER" id="PTHR11019">
    <property type="entry name" value="HTH-TYPE TRANSCRIPTIONAL REGULATOR NIMR"/>
    <property type="match status" value="1"/>
</dbReference>
<evidence type="ECO:0000313" key="6">
    <source>
        <dbReference type="EMBL" id="MBW8288173.1"/>
    </source>
</evidence>
<evidence type="ECO:0000256" key="4">
    <source>
        <dbReference type="SAM" id="MobiDB-lite"/>
    </source>
</evidence>
<dbReference type="SUPFAM" id="SSF51182">
    <property type="entry name" value="RmlC-like cupins"/>
    <property type="match status" value="1"/>
</dbReference>
<reference evidence="6 7" key="1">
    <citation type="submission" date="2021-05" db="EMBL/GenBank/DDBJ databases">
        <title>Draft Whole Genome Sequencing Of Biosensor Chromobacterium violaceum Strain CV026 Reveals A Regulatory RNA In Chromobacterium violaceum Phenotype Regulatory Network.</title>
        <authorList>
            <person name="Hong K.W."/>
            <person name="Chan K.G."/>
            <person name="Chang C.-Y."/>
        </authorList>
    </citation>
    <scope>NUCLEOTIDE SEQUENCE [LARGE SCALE GENOMIC DNA]</scope>
    <source>
        <strain evidence="6 7">ATCC 31532</strain>
    </source>
</reference>
<dbReference type="GeneID" id="89684716"/>
<dbReference type="Gene3D" id="1.10.10.60">
    <property type="entry name" value="Homeodomain-like"/>
    <property type="match status" value="2"/>
</dbReference>
<feature type="domain" description="HTH araC/xylS-type" evidence="5">
    <location>
        <begin position="142"/>
        <end position="243"/>
    </location>
</feature>
<protein>
    <submittedName>
        <fullName evidence="6">AraC family transcriptional regulator</fullName>
    </submittedName>
</protein>
<name>A0ABS7FDL5_9NEIS</name>
<dbReference type="SMART" id="SM00342">
    <property type="entry name" value="HTH_ARAC"/>
    <property type="match status" value="1"/>
</dbReference>
<sequence>MAGGVRLTPLKRRAGDHTAMHAHEGGQLTLVRRGALELVAAERRMLLPAGCLGWLPAGLPHGAHYHGDLEGWSLEGRGAALDRLPAQLQAWSGSPLLDGIFQRLAAWPEAGGAAAAARLLQVLVDELGWAAPHPSCLPWPKHPALRRLAQDLLREPALDWDLQRWAGHIGMSRRSLIRHFRAETGLGLGEWRERLRMMRAQALLAEGRAVGFCALELGYCDSSAFIAAFRRCFGATPGRFLSG</sequence>
<dbReference type="Pfam" id="PF12833">
    <property type="entry name" value="HTH_18"/>
    <property type="match status" value="1"/>
</dbReference>
<keyword evidence="3" id="KW-0804">Transcription</keyword>
<gene>
    <name evidence="6" type="ORF">KIF53_11090</name>
</gene>
<dbReference type="PANTHER" id="PTHR11019:SF199">
    <property type="entry name" value="HTH-TYPE TRANSCRIPTIONAL REGULATOR NIMR"/>
    <property type="match status" value="1"/>
</dbReference>
<feature type="region of interest" description="Disordered" evidence="4">
    <location>
        <begin position="1"/>
        <end position="21"/>
    </location>
</feature>
<dbReference type="SUPFAM" id="SSF46689">
    <property type="entry name" value="Homeodomain-like"/>
    <property type="match status" value="1"/>
</dbReference>
<comment type="caution">
    <text evidence="6">The sequence shown here is derived from an EMBL/GenBank/DDBJ whole genome shotgun (WGS) entry which is preliminary data.</text>
</comment>
<dbReference type="PROSITE" id="PS01124">
    <property type="entry name" value="HTH_ARAC_FAMILY_2"/>
    <property type="match status" value="1"/>
</dbReference>
<evidence type="ECO:0000256" key="3">
    <source>
        <dbReference type="ARBA" id="ARBA00023163"/>
    </source>
</evidence>
<proteinExistence type="predicted"/>
<dbReference type="InterPro" id="IPR003313">
    <property type="entry name" value="AraC-bd"/>
</dbReference>
<dbReference type="InterPro" id="IPR009057">
    <property type="entry name" value="Homeodomain-like_sf"/>
</dbReference>
<dbReference type="InterPro" id="IPR014710">
    <property type="entry name" value="RmlC-like_jellyroll"/>
</dbReference>
<dbReference type="RefSeq" id="WP_047238074.1">
    <property type="nucleotide sequence ID" value="NZ_CP142381.1"/>
</dbReference>
<evidence type="ECO:0000259" key="5">
    <source>
        <dbReference type="PROSITE" id="PS01124"/>
    </source>
</evidence>
<dbReference type="Gene3D" id="2.60.120.10">
    <property type="entry name" value="Jelly Rolls"/>
    <property type="match status" value="1"/>
</dbReference>
<keyword evidence="1" id="KW-0805">Transcription regulation</keyword>
<keyword evidence="2" id="KW-0238">DNA-binding</keyword>
<evidence type="ECO:0000256" key="1">
    <source>
        <dbReference type="ARBA" id="ARBA00023015"/>
    </source>
</evidence>
<dbReference type="InterPro" id="IPR011051">
    <property type="entry name" value="RmlC_Cupin_sf"/>
</dbReference>
<accession>A0ABS7FDL5</accession>
<organism evidence="6 7">
    <name type="scientific">Chromobacterium subtsugae</name>
    <dbReference type="NCBI Taxonomy" id="251747"/>
    <lineage>
        <taxon>Bacteria</taxon>
        <taxon>Pseudomonadati</taxon>
        <taxon>Pseudomonadota</taxon>
        <taxon>Betaproteobacteria</taxon>
        <taxon>Neisseriales</taxon>
        <taxon>Chromobacteriaceae</taxon>
        <taxon>Chromobacterium</taxon>
    </lineage>
</organism>
<evidence type="ECO:0000313" key="7">
    <source>
        <dbReference type="Proteomes" id="UP000711178"/>
    </source>
</evidence>
<keyword evidence="7" id="KW-1185">Reference proteome</keyword>
<dbReference type="Proteomes" id="UP000711178">
    <property type="component" value="Unassembled WGS sequence"/>
</dbReference>